<protein>
    <recommendedName>
        <fullName evidence="3">ShKT domain-containing protein</fullName>
    </recommendedName>
</protein>
<evidence type="ECO:0000313" key="1">
    <source>
        <dbReference type="EMBL" id="CAL1266350.1"/>
    </source>
</evidence>
<dbReference type="EMBL" id="CAXIEN010000023">
    <property type="protein sequence ID" value="CAL1266350.1"/>
    <property type="molecule type" value="Genomic_DNA"/>
</dbReference>
<sequence length="77" mass="9039">MCKEKCKLDKSLEFFGCADRRINFPHNETLCHMEIPQFHQKWTPKCSEMCSMPCNVSRFEFQVQVSNSEGFRNACTV</sequence>
<dbReference type="AlphaFoldDB" id="A0AAV1Z7P9"/>
<evidence type="ECO:0000313" key="2">
    <source>
        <dbReference type="Proteomes" id="UP001497382"/>
    </source>
</evidence>
<keyword evidence="2" id="KW-1185">Reference proteome</keyword>
<dbReference type="Proteomes" id="UP001497382">
    <property type="component" value="Unassembled WGS sequence"/>
</dbReference>
<reference evidence="1 2" key="1">
    <citation type="submission" date="2024-04" db="EMBL/GenBank/DDBJ databases">
        <authorList>
            <person name="Rising A."/>
            <person name="Reimegard J."/>
            <person name="Sonavane S."/>
            <person name="Akerstrom W."/>
            <person name="Nylinder S."/>
            <person name="Hedman E."/>
            <person name="Kallberg Y."/>
        </authorList>
    </citation>
    <scope>NUCLEOTIDE SEQUENCE [LARGE SCALE GENOMIC DNA]</scope>
</reference>
<gene>
    <name evidence="1" type="ORF">LARSCL_LOCUS3048</name>
</gene>
<accession>A0AAV1Z7P9</accession>
<proteinExistence type="predicted"/>
<feature type="non-terminal residue" evidence="1">
    <location>
        <position position="77"/>
    </location>
</feature>
<organism evidence="1 2">
    <name type="scientific">Larinioides sclopetarius</name>
    <dbReference type="NCBI Taxonomy" id="280406"/>
    <lineage>
        <taxon>Eukaryota</taxon>
        <taxon>Metazoa</taxon>
        <taxon>Ecdysozoa</taxon>
        <taxon>Arthropoda</taxon>
        <taxon>Chelicerata</taxon>
        <taxon>Arachnida</taxon>
        <taxon>Araneae</taxon>
        <taxon>Araneomorphae</taxon>
        <taxon>Entelegynae</taxon>
        <taxon>Araneoidea</taxon>
        <taxon>Araneidae</taxon>
        <taxon>Larinioides</taxon>
    </lineage>
</organism>
<comment type="caution">
    <text evidence="1">The sequence shown here is derived from an EMBL/GenBank/DDBJ whole genome shotgun (WGS) entry which is preliminary data.</text>
</comment>
<name>A0AAV1Z7P9_9ARAC</name>
<evidence type="ECO:0008006" key="3">
    <source>
        <dbReference type="Google" id="ProtNLM"/>
    </source>
</evidence>